<reference evidence="4" key="1">
    <citation type="submission" date="2022-08" db="UniProtKB">
        <authorList>
            <consortium name="EnsemblMetazoa"/>
        </authorList>
    </citation>
    <scope>IDENTIFICATION</scope>
    <source>
        <strain evidence="4">Dongola</strain>
    </source>
</reference>
<protein>
    <submittedName>
        <fullName evidence="4">Uncharacterized protein</fullName>
    </submittedName>
</protein>
<evidence type="ECO:0000313" key="4">
    <source>
        <dbReference type="EnsemblMetazoa" id="AARA010908-PA"/>
    </source>
</evidence>
<feature type="chain" id="PRO_5043512043" evidence="3">
    <location>
        <begin position="22"/>
        <end position="113"/>
    </location>
</feature>
<organism evidence="4 5">
    <name type="scientific">Anopheles arabiensis</name>
    <name type="common">Mosquito</name>
    <dbReference type="NCBI Taxonomy" id="7173"/>
    <lineage>
        <taxon>Eukaryota</taxon>
        <taxon>Metazoa</taxon>
        <taxon>Ecdysozoa</taxon>
        <taxon>Arthropoda</taxon>
        <taxon>Hexapoda</taxon>
        <taxon>Insecta</taxon>
        <taxon>Pterygota</taxon>
        <taxon>Neoptera</taxon>
        <taxon>Endopterygota</taxon>
        <taxon>Diptera</taxon>
        <taxon>Nematocera</taxon>
        <taxon>Culicoidea</taxon>
        <taxon>Culicidae</taxon>
        <taxon>Anophelinae</taxon>
        <taxon>Anopheles</taxon>
    </lineage>
</organism>
<dbReference type="Pfam" id="PF10542">
    <property type="entry name" value="Vitelline_membr"/>
    <property type="match status" value="1"/>
</dbReference>
<proteinExistence type="predicted"/>
<accession>A0A182IBE4</accession>
<feature type="region of interest" description="Disordered" evidence="2">
    <location>
        <begin position="82"/>
        <end position="113"/>
    </location>
</feature>
<dbReference type="GeneID" id="120905164"/>
<name>A0A182IBE4_ANOAR</name>
<sequence length="113" mass="11608">MQSFTVVAAILLGVCVLSCSAQYGGYAPHPKPAPKPAAYHHAPAPAMHHGGYHGGKAGHHVPCGSNLLVSCSPHVAPVPCAPAHAGGHQYHQHGGHHGGYRAFEQAESEADAE</sequence>
<dbReference type="InterPro" id="IPR013135">
    <property type="entry name" value="Vitelline_membr_Cys-rich-dom"/>
</dbReference>
<evidence type="ECO:0000256" key="1">
    <source>
        <dbReference type="ARBA" id="ARBA00022729"/>
    </source>
</evidence>
<dbReference type="VEuPathDB" id="VectorBase:AARA21_003864"/>
<feature type="compositionally biased region" description="Basic residues" evidence="2">
    <location>
        <begin position="90"/>
        <end position="99"/>
    </location>
</feature>
<keyword evidence="1 3" id="KW-0732">Signal</keyword>
<dbReference type="Proteomes" id="UP000075840">
    <property type="component" value="Unassembled WGS sequence"/>
</dbReference>
<evidence type="ECO:0000313" key="5">
    <source>
        <dbReference type="Proteomes" id="UP000075840"/>
    </source>
</evidence>
<keyword evidence="5" id="KW-1185">Reference proteome</keyword>
<evidence type="ECO:0000256" key="2">
    <source>
        <dbReference type="SAM" id="MobiDB-lite"/>
    </source>
</evidence>
<evidence type="ECO:0000256" key="3">
    <source>
        <dbReference type="SAM" id="SignalP"/>
    </source>
</evidence>
<dbReference type="KEGG" id="aara:120905164"/>
<feature type="signal peptide" evidence="3">
    <location>
        <begin position="1"/>
        <end position="21"/>
    </location>
</feature>
<dbReference type="RefSeq" id="XP_040171927.1">
    <property type="nucleotide sequence ID" value="XM_040315993.1"/>
</dbReference>
<dbReference type="VEuPathDB" id="VectorBase:AARA010908"/>
<dbReference type="EMBL" id="APCN01000678">
    <property type="status" value="NOT_ANNOTATED_CDS"/>
    <property type="molecule type" value="Genomic_DNA"/>
</dbReference>
<dbReference type="EnsemblMetazoa" id="AARA010908-RA">
    <property type="protein sequence ID" value="AARA010908-PA"/>
    <property type="gene ID" value="AARA010908"/>
</dbReference>
<dbReference type="AlphaFoldDB" id="A0A182IBE4"/>